<dbReference type="InterPro" id="IPR035919">
    <property type="entry name" value="EAL_sf"/>
</dbReference>
<evidence type="ECO:0000313" key="7">
    <source>
        <dbReference type="Proteomes" id="UP001230207"/>
    </source>
</evidence>
<dbReference type="NCBIfam" id="TIGR00254">
    <property type="entry name" value="GGDEF"/>
    <property type="match status" value="1"/>
</dbReference>
<reference evidence="6 7" key="1">
    <citation type="submission" date="2023-07" db="EMBL/GenBank/DDBJ databases">
        <title>Genomic Encyclopedia of Type Strains, Phase IV (KMG-IV): sequencing the most valuable type-strain genomes for metagenomic binning, comparative biology and taxonomic classification.</title>
        <authorList>
            <person name="Goeker M."/>
        </authorList>
    </citation>
    <scope>NUCLEOTIDE SEQUENCE [LARGE SCALE GENOMIC DNA]</scope>
    <source>
        <strain evidence="6 7">DSM 1112</strain>
    </source>
</reference>
<evidence type="ECO:0000313" key="6">
    <source>
        <dbReference type="EMBL" id="MDQ0321226.1"/>
    </source>
</evidence>
<dbReference type="CDD" id="cd01949">
    <property type="entry name" value="GGDEF"/>
    <property type="match status" value="1"/>
</dbReference>
<feature type="transmembrane region" description="Helical" evidence="1">
    <location>
        <begin position="84"/>
        <end position="102"/>
    </location>
</feature>
<dbReference type="InterPro" id="IPR043128">
    <property type="entry name" value="Rev_trsase/Diguanyl_cyclase"/>
</dbReference>
<keyword evidence="7" id="KW-1185">Reference proteome</keyword>
<comment type="caution">
    <text evidence="6">The sequence shown here is derived from an EMBL/GenBank/DDBJ whole genome shotgun (WGS) entry which is preliminary data.</text>
</comment>
<dbReference type="Pfam" id="PF00990">
    <property type="entry name" value="GGDEF"/>
    <property type="match status" value="1"/>
</dbReference>
<dbReference type="PROSITE" id="PS50887">
    <property type="entry name" value="GGDEF"/>
    <property type="match status" value="1"/>
</dbReference>
<keyword evidence="1" id="KW-0472">Membrane</keyword>
<keyword evidence="1" id="KW-1133">Transmembrane helix</keyword>
<dbReference type="Gene3D" id="3.20.20.450">
    <property type="entry name" value="EAL domain"/>
    <property type="match status" value="1"/>
</dbReference>
<dbReference type="RefSeq" id="WP_307231655.1">
    <property type="nucleotide sequence ID" value="NZ_JAUSVF010000001.1"/>
</dbReference>
<dbReference type="PANTHER" id="PTHR44757:SF2">
    <property type="entry name" value="BIOFILM ARCHITECTURE MAINTENANCE PROTEIN MBAA"/>
    <property type="match status" value="1"/>
</dbReference>
<evidence type="ECO:0000259" key="5">
    <source>
        <dbReference type="PROSITE" id="PS50924"/>
    </source>
</evidence>
<feature type="transmembrane region" description="Helical" evidence="1">
    <location>
        <begin position="215"/>
        <end position="237"/>
    </location>
</feature>
<keyword evidence="1" id="KW-0812">Transmembrane</keyword>
<feature type="domain" description="EAL" evidence="3">
    <location>
        <begin position="425"/>
        <end position="675"/>
    </location>
</feature>
<dbReference type="Pfam" id="PF03707">
    <property type="entry name" value="MHYT"/>
    <property type="match status" value="2"/>
</dbReference>
<dbReference type="Gene3D" id="3.30.70.270">
    <property type="match status" value="1"/>
</dbReference>
<dbReference type="SMART" id="SM00267">
    <property type="entry name" value="GGDEF"/>
    <property type="match status" value="1"/>
</dbReference>
<feature type="transmembrane region" description="Helical" evidence="1">
    <location>
        <begin position="178"/>
        <end position="203"/>
    </location>
</feature>
<gene>
    <name evidence="6" type="ORF">QO002_003364</name>
</gene>
<dbReference type="SUPFAM" id="SSF55073">
    <property type="entry name" value="Nucleotide cyclase"/>
    <property type="match status" value="1"/>
</dbReference>
<dbReference type="PANTHER" id="PTHR44757">
    <property type="entry name" value="DIGUANYLATE CYCLASE DGCP"/>
    <property type="match status" value="1"/>
</dbReference>
<evidence type="ECO:0000256" key="1">
    <source>
        <dbReference type="PROSITE-ProRule" id="PRU00244"/>
    </source>
</evidence>
<proteinExistence type="predicted"/>
<organism evidence="6 7">
    <name type="scientific">Pararhizobium capsulatum DSM 1112</name>
    <dbReference type="NCBI Taxonomy" id="1121113"/>
    <lineage>
        <taxon>Bacteria</taxon>
        <taxon>Pseudomonadati</taxon>
        <taxon>Pseudomonadota</taxon>
        <taxon>Alphaproteobacteria</taxon>
        <taxon>Hyphomicrobiales</taxon>
        <taxon>Rhizobiaceae</taxon>
        <taxon>Rhizobium/Agrobacterium group</taxon>
        <taxon>Pararhizobium</taxon>
    </lineage>
</organism>
<dbReference type="InterPro" id="IPR001633">
    <property type="entry name" value="EAL_dom"/>
</dbReference>
<feature type="transmembrane region" description="Helical" evidence="1">
    <location>
        <begin position="47"/>
        <end position="72"/>
    </location>
</feature>
<dbReference type="InterPro" id="IPR052155">
    <property type="entry name" value="Biofilm_reg_signaling"/>
</dbReference>
<protein>
    <submittedName>
        <fullName evidence="6">Diguanylate cyclase (GGDEF)-like protein</fullName>
    </submittedName>
</protein>
<feature type="domain" description="MHYT" evidence="5">
    <location>
        <begin position="12"/>
        <end position="199"/>
    </location>
</feature>
<feature type="region of interest" description="Disordered" evidence="2">
    <location>
        <begin position="669"/>
        <end position="690"/>
    </location>
</feature>
<feature type="transmembrane region" description="Helical" evidence="1">
    <location>
        <begin position="14"/>
        <end position="35"/>
    </location>
</feature>
<evidence type="ECO:0000259" key="4">
    <source>
        <dbReference type="PROSITE" id="PS50887"/>
    </source>
</evidence>
<dbReference type="InterPro" id="IPR029787">
    <property type="entry name" value="Nucleotide_cyclase"/>
</dbReference>
<dbReference type="Pfam" id="PF00563">
    <property type="entry name" value="EAL"/>
    <property type="match status" value="1"/>
</dbReference>
<dbReference type="Proteomes" id="UP001230207">
    <property type="component" value="Unassembled WGS sequence"/>
</dbReference>
<accession>A0ABU0BSI9</accession>
<name>A0ABU0BSI9_9HYPH</name>
<dbReference type="EMBL" id="JAUSVF010000001">
    <property type="protein sequence ID" value="MDQ0321226.1"/>
    <property type="molecule type" value="Genomic_DNA"/>
</dbReference>
<dbReference type="PROSITE" id="PS50924">
    <property type="entry name" value="MHYT"/>
    <property type="match status" value="1"/>
</dbReference>
<dbReference type="InterPro" id="IPR005330">
    <property type="entry name" value="MHYT_dom"/>
</dbReference>
<dbReference type="InterPro" id="IPR000160">
    <property type="entry name" value="GGDEF_dom"/>
</dbReference>
<dbReference type="SUPFAM" id="SSF141868">
    <property type="entry name" value="EAL domain-like"/>
    <property type="match status" value="1"/>
</dbReference>
<feature type="transmembrane region" description="Helical" evidence="1">
    <location>
        <begin position="114"/>
        <end position="134"/>
    </location>
</feature>
<dbReference type="CDD" id="cd01948">
    <property type="entry name" value="EAL"/>
    <property type="match status" value="1"/>
</dbReference>
<dbReference type="SMART" id="SM00052">
    <property type="entry name" value="EAL"/>
    <property type="match status" value="1"/>
</dbReference>
<dbReference type="PROSITE" id="PS50883">
    <property type="entry name" value="EAL"/>
    <property type="match status" value="1"/>
</dbReference>
<feature type="transmembrane region" description="Helical" evidence="1">
    <location>
        <begin position="146"/>
        <end position="166"/>
    </location>
</feature>
<evidence type="ECO:0000256" key="2">
    <source>
        <dbReference type="SAM" id="MobiDB-lite"/>
    </source>
</evidence>
<sequence>MLTVLSCIAMDHDYGLVALAALVCVLGSVLTMRLYARVRRTEGLQKINWLFMSGIIGGSTIWTTHFIAMLSYKSSLPHAYEPTLTMLSLAAAIGMTTLGFLVTAMRKTGPTIELGGAIVGGGIALMHYMGMAAYQIMGVLQWDYSTYAASIVIGVVFGAVSANRIARPVTRFCKHGAVVALILAITGMHFTGMSAITILPADLVTIPTAMIPDNVLIIIVLALMGVMLGLGASTYVIDMHSSQIAAERFRYLSLHDPLTGLPNRAALNDYLGERVRRQKADNAKFAVLSFDLDRFKDVNDVHGHAAGDAVLRTVSERMTAILDEGEFLARIGGDEFVALTRNCFLKSDIRAFADRLTHEIVKPVEWDGNTLLVGTSVGIALYPEDARTPEELLAQADLAMYRSKAAGNRMVCFYEPSMDVAARDRALLAMDMRNGIERNEFELYYQRQNNSMTGDVVGLEVLLRWKHPVRGMVSPVEFIPIAEKNGFIHELGDWVLRTACIEAASWKRPLKIAVNVAPAQLADVNLPARVKEILRESGLDASRLELEITESGIIADQQHALQIIRQLKALGVRIAMDDYGTGYSSLSTLQNFPFDKIKIDRAFIGGVTRNRHSAAIVRSTIILAQSLDIPVLAEGVENEAHMDFLRKEGCMEVQGYLFGKPMPLSDLDHVVNGDAGEDEDRNAKPSSAAA</sequence>
<evidence type="ECO:0000259" key="3">
    <source>
        <dbReference type="PROSITE" id="PS50883"/>
    </source>
</evidence>
<feature type="domain" description="GGDEF" evidence="4">
    <location>
        <begin position="283"/>
        <end position="416"/>
    </location>
</feature>